<dbReference type="Proteomes" id="UP000198820">
    <property type="component" value="Unassembled WGS sequence"/>
</dbReference>
<dbReference type="RefSeq" id="WP_093245931.1">
    <property type="nucleotide sequence ID" value="NZ_FNQF01000016.1"/>
</dbReference>
<evidence type="ECO:0000313" key="2">
    <source>
        <dbReference type="Proteomes" id="UP000198820"/>
    </source>
</evidence>
<keyword evidence="2" id="KW-1185">Reference proteome</keyword>
<name>A0A1H4DV43_9FLAO</name>
<organism evidence="1 2">
    <name type="scientific">Psychroflexus halocasei</name>
    <dbReference type="NCBI Taxonomy" id="908615"/>
    <lineage>
        <taxon>Bacteria</taxon>
        <taxon>Pseudomonadati</taxon>
        <taxon>Bacteroidota</taxon>
        <taxon>Flavobacteriia</taxon>
        <taxon>Flavobacteriales</taxon>
        <taxon>Flavobacteriaceae</taxon>
        <taxon>Psychroflexus</taxon>
    </lineage>
</organism>
<dbReference type="AlphaFoldDB" id="A0A1H4DV43"/>
<proteinExistence type="predicted"/>
<accession>A0A1H4DV43</accession>
<sequence>MNIWRINLKSSSINNINPRQFCLLNKIVGVGWRISEETEKAIEWSEYNKRASAMYGDRSWKSALNAIKHKMKIDDLIWTRDKQNNYYLGRITSDWQYQSEIENLEADIVNIRNCDWVKIGTVESVPGKLVNSFIPARTLQKVNDNAVKTYSKFTFNRLKEKEVYKLDNLNTDDIFSLLSSDDCEDLIAMYLQVEKDYYLIPSSCKSSMMGYEFELKHKISGRSAVVQVKNGFVNLNADSYDKLDCEVYLFTTKGTYNGTAKDNIHFIARSDIENFMKKYDKVLPNKIQTWKKQLESTAGNNVYSS</sequence>
<gene>
    <name evidence="1" type="ORF">SAMN05421540_1167</name>
</gene>
<dbReference type="EMBL" id="FNQF01000016">
    <property type="protein sequence ID" value="SEA76653.1"/>
    <property type="molecule type" value="Genomic_DNA"/>
</dbReference>
<evidence type="ECO:0000313" key="1">
    <source>
        <dbReference type="EMBL" id="SEA76653.1"/>
    </source>
</evidence>
<protein>
    <submittedName>
        <fullName evidence="1">Uncharacterized protein</fullName>
    </submittedName>
</protein>
<reference evidence="1 2" key="1">
    <citation type="submission" date="2016-10" db="EMBL/GenBank/DDBJ databases">
        <authorList>
            <person name="de Groot N.N."/>
        </authorList>
    </citation>
    <scope>NUCLEOTIDE SEQUENCE [LARGE SCALE GENOMIC DNA]</scope>
    <source>
        <strain evidence="1 2">DSM 23581</strain>
    </source>
</reference>